<dbReference type="PANTHER" id="PTHR14677:SF38">
    <property type="entry name" value="C2H2-TYPE DOMAIN-CONTAINING PROTEIN"/>
    <property type="match status" value="1"/>
</dbReference>
<dbReference type="GO" id="GO:0008270">
    <property type="term" value="F:zinc ion binding"/>
    <property type="evidence" value="ECO:0007669"/>
    <property type="project" value="UniProtKB-KW"/>
</dbReference>
<evidence type="ECO:0000256" key="2">
    <source>
        <dbReference type="ARBA" id="ARBA00022771"/>
    </source>
</evidence>
<dbReference type="Proteomes" id="UP000002316">
    <property type="component" value="Chromosome 11"/>
</dbReference>
<dbReference type="InterPro" id="IPR013087">
    <property type="entry name" value="Znf_C2H2_type"/>
</dbReference>
<name>D0A5J8_TRYB9</name>
<evidence type="ECO:0000259" key="5">
    <source>
        <dbReference type="PROSITE" id="PS00028"/>
    </source>
</evidence>
<gene>
    <name evidence="6" type="ORF">TbgDal_XI640</name>
</gene>
<dbReference type="KEGG" id="tbg:TbgDal_XI640"/>
<feature type="region of interest" description="Disordered" evidence="4">
    <location>
        <begin position="309"/>
        <end position="330"/>
    </location>
</feature>
<protein>
    <recommendedName>
        <fullName evidence="5">C2H2-type domain-containing protein</fullName>
    </recommendedName>
</protein>
<dbReference type="AlphaFoldDB" id="D0A5J8"/>
<evidence type="ECO:0000313" key="6">
    <source>
        <dbReference type="EMBL" id="CBH16949.1"/>
    </source>
</evidence>
<dbReference type="SUPFAM" id="SSF118310">
    <property type="entry name" value="AN1-like Zinc finger"/>
    <property type="match status" value="1"/>
</dbReference>
<dbReference type="GO" id="GO:0005737">
    <property type="term" value="C:cytoplasm"/>
    <property type="evidence" value="ECO:0007669"/>
    <property type="project" value="TreeGrafter"/>
</dbReference>
<feature type="compositionally biased region" description="Polar residues" evidence="4">
    <location>
        <begin position="316"/>
        <end position="330"/>
    </location>
</feature>
<sequence length="517" mass="56354">MSLQCEGDGAVCYTCGHFDFLPLKCNHCGNMFCGEHIKNHNIPGSEEACAAAYLGRVLPVTSMVQEGATEPRHACAICGSPLCVLTPCDLCQRDFCAIHRFHEHSDNHGERRRVQGTNGHDTTPFPKDVEEAFAHICGRYSTGRPLVLQPPAFRGTMLPVTALMCEVDDTGGTIKAVAVISLSVAAEMSVGQLLDRCTVSLVLPPSHLLKQPMFHISFSDRAVVDQIPLSLSASKADLSNRDVLLVVQQRGDPTEESERGVSDQVGKVTVSVEALENALTQLLSLALSDGLRPGSRLHSAASRIRLRSLGTKASKRGTSPPSQELSQSGQLPHCECTNRVKVSSVSDREVVRIGTHQQCDIGGTPWPFLRPPPLDEFIFSHTRMNPRRAAPKEPPSASIIVAVFVADCQLSREVAPFCISLNKELSIGRVLDIIREIVDEVAGPRPGPGWNLFNLTTGELLTVPPLSSRSDIRDRDILFFGEVFSEALRAEVVRLREVKGKPLMALKMKMMKSCALM</sequence>
<reference evidence="7" key="1">
    <citation type="journal article" date="2010" name="PLoS Negl. Trop. Dis.">
        <title>The genome sequence of Trypanosoma brucei gambiense, causative agent of chronic human african trypanosomiasis.</title>
        <authorList>
            <person name="Jackson A.P."/>
            <person name="Sanders M."/>
            <person name="Berry A."/>
            <person name="McQuillan J."/>
            <person name="Aslett M.A."/>
            <person name="Quail M.A."/>
            <person name="Chukualim B."/>
            <person name="Capewell P."/>
            <person name="MacLeod A."/>
            <person name="Melville S.E."/>
            <person name="Gibson W."/>
            <person name="Barry J.D."/>
            <person name="Berriman M."/>
            <person name="Hertz-Fowler C."/>
        </authorList>
    </citation>
    <scope>NUCLEOTIDE SEQUENCE [LARGE SCALE GENOMIC DNA]</scope>
    <source>
        <strain evidence="7">MHOM/CI/86/DAL972</strain>
    </source>
</reference>
<dbReference type="InterPro" id="IPR000058">
    <property type="entry name" value="Znf_AN1"/>
</dbReference>
<dbReference type="RefSeq" id="XP_011779213.1">
    <property type="nucleotide sequence ID" value="XM_011780911.1"/>
</dbReference>
<dbReference type="GeneID" id="23867652"/>
<keyword evidence="1" id="KW-0479">Metal-binding</keyword>
<evidence type="ECO:0000256" key="1">
    <source>
        <dbReference type="ARBA" id="ARBA00022723"/>
    </source>
</evidence>
<dbReference type="EMBL" id="FN554974">
    <property type="protein sequence ID" value="CBH16949.1"/>
    <property type="molecule type" value="Genomic_DNA"/>
</dbReference>
<proteinExistence type="predicted"/>
<dbReference type="PROSITE" id="PS00028">
    <property type="entry name" value="ZINC_FINGER_C2H2_1"/>
    <property type="match status" value="1"/>
</dbReference>
<dbReference type="OrthoDB" id="431929at2759"/>
<dbReference type="PANTHER" id="PTHR14677">
    <property type="entry name" value="ARSENITE INDUCUBLE RNA ASSOCIATED PROTEIN AIP-1-RELATED"/>
    <property type="match status" value="1"/>
</dbReference>
<evidence type="ECO:0000256" key="3">
    <source>
        <dbReference type="ARBA" id="ARBA00022833"/>
    </source>
</evidence>
<keyword evidence="2" id="KW-0863">Zinc-finger</keyword>
<keyword evidence="3" id="KW-0862">Zinc</keyword>
<feature type="domain" description="C2H2-type" evidence="5">
    <location>
        <begin position="88"/>
        <end position="108"/>
    </location>
</feature>
<dbReference type="SMART" id="SM00154">
    <property type="entry name" value="ZnF_AN1"/>
    <property type="match status" value="1"/>
</dbReference>
<organism evidence="6 7">
    <name type="scientific">Trypanosoma brucei gambiense (strain MHOM/CI/86/DAL972)</name>
    <dbReference type="NCBI Taxonomy" id="679716"/>
    <lineage>
        <taxon>Eukaryota</taxon>
        <taxon>Discoba</taxon>
        <taxon>Euglenozoa</taxon>
        <taxon>Kinetoplastea</taxon>
        <taxon>Metakinetoplastina</taxon>
        <taxon>Trypanosomatida</taxon>
        <taxon>Trypanosomatidae</taxon>
        <taxon>Trypanosoma</taxon>
    </lineage>
</organism>
<evidence type="ECO:0000313" key="7">
    <source>
        <dbReference type="Proteomes" id="UP000002316"/>
    </source>
</evidence>
<accession>D0A5J8</accession>
<evidence type="ECO:0000256" key="4">
    <source>
        <dbReference type="SAM" id="MobiDB-lite"/>
    </source>
</evidence>
<dbReference type="VEuPathDB" id="TriTrypDB:Tbg972.11.640"/>
<dbReference type="InterPro" id="IPR035896">
    <property type="entry name" value="AN1-like_Znf"/>
</dbReference>